<keyword evidence="1" id="KW-0812">Transmembrane</keyword>
<feature type="transmembrane region" description="Helical" evidence="1">
    <location>
        <begin position="41"/>
        <end position="58"/>
    </location>
</feature>
<proteinExistence type="predicted"/>
<organism evidence="2 3">
    <name type="scientific">Limosilactobacillus reuteri</name>
    <name type="common">Lactobacillus reuteri</name>
    <dbReference type="NCBI Taxonomy" id="1598"/>
    <lineage>
        <taxon>Bacteria</taxon>
        <taxon>Bacillati</taxon>
        <taxon>Bacillota</taxon>
        <taxon>Bacilli</taxon>
        <taxon>Lactobacillales</taxon>
        <taxon>Lactobacillaceae</taxon>
        <taxon>Limosilactobacillus</taxon>
    </lineage>
</organism>
<sequence length="59" mass="7035">MKDEQKHSLVEDHALKRLHKVEKEKRKPYVKHKNGFQFQNVFMAFLFLVILIVMLAGIL</sequence>
<dbReference type="Proteomes" id="UP000027731">
    <property type="component" value="Unassembled WGS sequence"/>
</dbReference>
<accession>A0A073JK26</accession>
<protein>
    <submittedName>
        <fullName evidence="2">Uncharacterized protein</fullName>
    </submittedName>
</protein>
<dbReference type="PATRIC" id="fig|1598.90.peg.1374"/>
<keyword evidence="1" id="KW-1133">Transmembrane helix</keyword>
<gene>
    <name evidence="2" type="ORF">LR3_00240</name>
</gene>
<evidence type="ECO:0000256" key="1">
    <source>
        <dbReference type="SAM" id="Phobius"/>
    </source>
</evidence>
<dbReference type="AlphaFoldDB" id="A0A073JK26"/>
<dbReference type="EMBL" id="JOSX01000020">
    <property type="protein sequence ID" value="KEK14306.1"/>
    <property type="molecule type" value="Genomic_DNA"/>
</dbReference>
<keyword evidence="1" id="KW-0472">Membrane</keyword>
<evidence type="ECO:0000313" key="3">
    <source>
        <dbReference type="Proteomes" id="UP000027731"/>
    </source>
</evidence>
<reference evidence="2 3" key="1">
    <citation type="submission" date="2014-06" db="EMBL/GenBank/DDBJ databases">
        <title>Genetic determinant of reutericyclin biosynthesis of Lactobacillus reuteri.</title>
        <authorList>
            <person name="Lin X."/>
            <person name="Duar R."/>
            <person name="Walter J."/>
            <person name="Gaenzle M."/>
        </authorList>
    </citation>
    <scope>NUCLEOTIDE SEQUENCE [LARGE SCALE GENOMIC DNA]</scope>
    <source>
        <strain evidence="2 3">LTH2584</strain>
    </source>
</reference>
<evidence type="ECO:0000313" key="2">
    <source>
        <dbReference type="EMBL" id="KEK14306.1"/>
    </source>
</evidence>
<comment type="caution">
    <text evidence="2">The sequence shown here is derived from an EMBL/GenBank/DDBJ whole genome shotgun (WGS) entry which is preliminary data.</text>
</comment>
<name>A0A073JK26_LIMRT</name>